<accession>A0A5E8CJW6</accession>
<dbReference type="InterPro" id="IPR037151">
    <property type="entry name" value="AlkB-like_sf"/>
</dbReference>
<proteinExistence type="predicted"/>
<gene>
    <name evidence="1" type="ORF">CPAV1605_1458</name>
</gene>
<protein>
    <recommendedName>
        <fullName evidence="2">2OG-Fe(II) oxygenase superfamily</fullName>
    </recommendedName>
</protein>
<dbReference type="SUPFAM" id="SSF51197">
    <property type="entry name" value="Clavaminate synthase-like"/>
    <property type="match status" value="1"/>
</dbReference>
<dbReference type="AlphaFoldDB" id="A0A5E8CJW6"/>
<name>A0A5E8CJW6_9ZZZZ</name>
<evidence type="ECO:0000313" key="1">
    <source>
        <dbReference type="EMBL" id="VVU95703.1"/>
    </source>
</evidence>
<organism evidence="1">
    <name type="scientific">seawater metagenome</name>
    <dbReference type="NCBI Taxonomy" id="1561972"/>
    <lineage>
        <taxon>unclassified sequences</taxon>
        <taxon>metagenomes</taxon>
        <taxon>ecological metagenomes</taxon>
    </lineage>
</organism>
<evidence type="ECO:0008006" key="2">
    <source>
        <dbReference type="Google" id="ProtNLM"/>
    </source>
</evidence>
<dbReference type="EMBL" id="CABVLZ010000008">
    <property type="protein sequence ID" value="VVU95703.1"/>
    <property type="molecule type" value="Genomic_DNA"/>
</dbReference>
<dbReference type="Gene3D" id="2.60.120.590">
    <property type="entry name" value="Alpha-ketoglutarate-dependent dioxygenase AlkB-like"/>
    <property type="match status" value="1"/>
</dbReference>
<sequence>MDDTISITFGEQAVTHIGMETRGKEKINGFSLKEMTSILKEKKIKYEKIKLHNFLPEEGEKKGNKAYVLIIRNGLNIFLNDNKASDTLYKNLKQLPVDKKILMRGRVVNKRARWNTCFDDNDQEPDIPNGKGTVIAFKKVDVLDKLRESLPKYFGSKASKLLAEMNYYYDLKNCGIGFHGDTERKIVICARLGASMPMHFQWFTRHKPIGERVKFKLNHGDIYIMSEKAVGTDWKKSSIVTLRHAAGAEKYTTIKN</sequence>
<reference evidence="1" key="1">
    <citation type="submission" date="2019-09" db="EMBL/GenBank/DDBJ databases">
        <authorList>
            <person name="Needham M D."/>
        </authorList>
    </citation>
    <scope>NUCLEOTIDE SEQUENCE</scope>
</reference>